<dbReference type="InterPro" id="IPR035906">
    <property type="entry name" value="MetI-like_sf"/>
</dbReference>
<feature type="transmembrane region" description="Helical" evidence="8">
    <location>
        <begin position="64"/>
        <end position="87"/>
    </location>
</feature>
<feature type="domain" description="ABC transmembrane type-1" evidence="9">
    <location>
        <begin position="63"/>
        <end position="270"/>
    </location>
</feature>
<dbReference type="RefSeq" id="WP_061539243.1">
    <property type="nucleotide sequence ID" value="NZ_CP013232.1"/>
</dbReference>
<sequence>MLDQNSNARPWLLLLPVLLFLAVLAAAALAVIRMSVGSNGDEWHSVSLSSYADLATPYYMKSLWLTLRLAFQSTVLAVLLAIPVAIAMARAKSKLARRLLLTGVLLPLLVNLLLQSYGWLIILGPGGVLNNSLLALGIVQRPVQWLYRENGVLLGLIQTAFPLAALPMASALKAISGSYEEAAATMGASRWQILRHVLLPPAMPGILSGALLVFAYNASAFAVPLLLGGRRVSMLAVLVRDQITPLLNWPAASATSVVLMLATLAVMALSQKLVQRSQRMLGDAQ</sequence>
<evidence type="ECO:0000256" key="3">
    <source>
        <dbReference type="ARBA" id="ARBA00022448"/>
    </source>
</evidence>
<accession>A0A127P8E6</accession>
<evidence type="ECO:0000259" key="9">
    <source>
        <dbReference type="PROSITE" id="PS50928"/>
    </source>
</evidence>
<dbReference type="Gene3D" id="1.10.3720.10">
    <property type="entry name" value="MetI-like"/>
    <property type="match status" value="1"/>
</dbReference>
<evidence type="ECO:0000313" key="11">
    <source>
        <dbReference type="Proteomes" id="UP000072421"/>
    </source>
</evidence>
<dbReference type="PROSITE" id="PS50928">
    <property type="entry name" value="ABC_TM1"/>
    <property type="match status" value="1"/>
</dbReference>
<name>A0A127P8E6_9BURK</name>
<evidence type="ECO:0000256" key="4">
    <source>
        <dbReference type="ARBA" id="ARBA00022475"/>
    </source>
</evidence>
<evidence type="ECO:0000256" key="2">
    <source>
        <dbReference type="ARBA" id="ARBA00007069"/>
    </source>
</evidence>
<dbReference type="EMBL" id="CP013232">
    <property type="protein sequence ID" value="AMO94100.1"/>
    <property type="molecule type" value="Genomic_DNA"/>
</dbReference>
<keyword evidence="3 8" id="KW-0813">Transport</keyword>
<dbReference type="OrthoDB" id="9156191at2"/>
<dbReference type="GO" id="GO:0005886">
    <property type="term" value="C:plasma membrane"/>
    <property type="evidence" value="ECO:0007669"/>
    <property type="project" value="UniProtKB-SubCell"/>
</dbReference>
<evidence type="ECO:0000256" key="1">
    <source>
        <dbReference type="ARBA" id="ARBA00004651"/>
    </source>
</evidence>
<dbReference type="PANTHER" id="PTHR42929:SF5">
    <property type="entry name" value="ABC TRANSPORTER PERMEASE PROTEIN"/>
    <property type="match status" value="1"/>
</dbReference>
<reference evidence="10 11" key="1">
    <citation type="submission" date="2015-11" db="EMBL/GenBank/DDBJ databases">
        <title>Exploring the genomic traits of fungus-feeding bacterial genus Collimonas.</title>
        <authorList>
            <person name="Song C."/>
            <person name="Schmidt R."/>
            <person name="de Jager V."/>
            <person name="Krzyzanowska D."/>
            <person name="Jongedijk E."/>
            <person name="Cankar K."/>
            <person name="Beekwilder J."/>
            <person name="van Veen A."/>
            <person name="de Boer W."/>
            <person name="van Veen J.A."/>
            <person name="Garbeva P."/>
        </authorList>
    </citation>
    <scope>NUCLEOTIDE SEQUENCE [LARGE SCALE GENOMIC DNA]</scope>
    <source>
        <strain evidence="10 11">Ter6</strain>
    </source>
</reference>
<dbReference type="GO" id="GO:0055085">
    <property type="term" value="P:transmembrane transport"/>
    <property type="evidence" value="ECO:0007669"/>
    <property type="project" value="InterPro"/>
</dbReference>
<keyword evidence="5 8" id="KW-0812">Transmembrane</keyword>
<dbReference type="PANTHER" id="PTHR42929">
    <property type="entry name" value="INNER MEMBRANE ABC TRANSPORTER PERMEASE PROTEIN YDCU-RELATED-RELATED"/>
    <property type="match status" value="1"/>
</dbReference>
<dbReference type="Pfam" id="PF00528">
    <property type="entry name" value="BPD_transp_1"/>
    <property type="match status" value="1"/>
</dbReference>
<dbReference type="Proteomes" id="UP000072421">
    <property type="component" value="Chromosome"/>
</dbReference>
<comment type="subcellular location">
    <subcellularLocation>
        <location evidence="1 8">Cell membrane</location>
        <topology evidence="1 8">Multi-pass membrane protein</topology>
    </subcellularLocation>
</comment>
<evidence type="ECO:0000256" key="8">
    <source>
        <dbReference type="RuleBase" id="RU363032"/>
    </source>
</evidence>
<protein>
    <submittedName>
        <fullName evidence="10">Binding--dependent transport system inner membrane component family protein</fullName>
    </submittedName>
</protein>
<keyword evidence="6 8" id="KW-1133">Transmembrane helix</keyword>
<keyword evidence="4" id="KW-1003">Cell membrane</keyword>
<dbReference type="PATRIC" id="fig|158899.10.peg.1402"/>
<dbReference type="AlphaFoldDB" id="A0A127P8E6"/>
<organism evidence="10">
    <name type="scientific">Collimonas fungivorans</name>
    <dbReference type="NCBI Taxonomy" id="158899"/>
    <lineage>
        <taxon>Bacteria</taxon>
        <taxon>Pseudomonadati</taxon>
        <taxon>Pseudomonadota</taxon>
        <taxon>Betaproteobacteria</taxon>
        <taxon>Burkholderiales</taxon>
        <taxon>Oxalobacteraceae</taxon>
        <taxon>Collimonas</taxon>
    </lineage>
</organism>
<feature type="transmembrane region" description="Helical" evidence="8">
    <location>
        <begin position="247"/>
        <end position="270"/>
    </location>
</feature>
<comment type="similarity">
    <text evidence="2">Belongs to the binding-protein-dependent transport system permease family. CysTW subfamily.</text>
</comment>
<evidence type="ECO:0000256" key="7">
    <source>
        <dbReference type="ARBA" id="ARBA00023136"/>
    </source>
</evidence>
<feature type="transmembrane region" description="Helical" evidence="8">
    <location>
        <begin position="197"/>
        <end position="227"/>
    </location>
</feature>
<gene>
    <name evidence="10" type="ORF">CFter6_1390</name>
</gene>
<feature type="transmembrane region" description="Helical" evidence="8">
    <location>
        <begin position="99"/>
        <end position="122"/>
    </location>
</feature>
<keyword evidence="7 8" id="KW-0472">Membrane</keyword>
<dbReference type="CDD" id="cd06261">
    <property type="entry name" value="TM_PBP2"/>
    <property type="match status" value="1"/>
</dbReference>
<evidence type="ECO:0000256" key="6">
    <source>
        <dbReference type="ARBA" id="ARBA00022989"/>
    </source>
</evidence>
<dbReference type="InterPro" id="IPR000515">
    <property type="entry name" value="MetI-like"/>
</dbReference>
<dbReference type="SUPFAM" id="SSF161098">
    <property type="entry name" value="MetI-like"/>
    <property type="match status" value="1"/>
</dbReference>
<evidence type="ECO:0000256" key="5">
    <source>
        <dbReference type="ARBA" id="ARBA00022692"/>
    </source>
</evidence>
<proteinExistence type="inferred from homology"/>
<evidence type="ECO:0000313" key="10">
    <source>
        <dbReference type="EMBL" id="AMO94100.1"/>
    </source>
</evidence>